<feature type="transmembrane region" description="Helical" evidence="10">
    <location>
        <begin position="428"/>
        <end position="450"/>
    </location>
</feature>
<keyword evidence="6 10" id="KW-1133">Transmembrane helix</keyword>
<dbReference type="GO" id="GO:0015093">
    <property type="term" value="F:ferrous iron transmembrane transporter activity"/>
    <property type="evidence" value="ECO:0007669"/>
    <property type="project" value="TreeGrafter"/>
</dbReference>
<feature type="transmembrane region" description="Helical" evidence="10">
    <location>
        <begin position="462"/>
        <end position="479"/>
    </location>
</feature>
<keyword evidence="14" id="KW-1185">Reference proteome</keyword>
<dbReference type="InterPro" id="IPR009056">
    <property type="entry name" value="Cyt_c-like_dom"/>
</dbReference>
<feature type="transmembrane region" description="Helical" evidence="10">
    <location>
        <begin position="569"/>
        <end position="589"/>
    </location>
</feature>
<dbReference type="GO" id="GO:0020037">
    <property type="term" value="F:heme binding"/>
    <property type="evidence" value="ECO:0007669"/>
    <property type="project" value="InterPro"/>
</dbReference>
<feature type="domain" description="Cytochrome c" evidence="12">
    <location>
        <begin position="135"/>
        <end position="222"/>
    </location>
</feature>
<keyword evidence="4 10" id="KW-0812">Transmembrane</keyword>
<dbReference type="Proteomes" id="UP000256774">
    <property type="component" value="Unassembled WGS sequence"/>
</dbReference>
<sequence>MRNKVQFFKTRFLAAAACFMIAATAMAQPTDRVDAKQLWQLIDYVAVDYRGAVADGTIVSTSEYAEMLDFTENAQKQVAQLPAHPARNDVAQAINTLHASVVRKANAKEVARLAHRANTLLIAAYPIPVAPKSIPDLNRGYSLYIAQCATCHGANGAGDGALAASLEPKPIAFTDAERASSRSVMALYQVVSQGVAGTSMPSFASLSEEDRWSLAFYVGTLAHDPAMRKHGEQLWNSKDSSIKDRFPDLSAITTTTEMAAAETLPKDVARDVTAYLRTNPAVIDVGRQSGLMLARLRLQESLAALRAGDKANATRLGLSAYLDGFEPIEPIVGARDKTLLIAIEGAMLHYRSAVATGTTEQAEQAANNLIVLFARVEALLSDAKADPTTTFVGALTILLREGVEALLIVIGMIAILKKAERKDALRHVHIGWTSAMVAGMLTWAFATYFIEVSGASREVTEGVGSVLAGIVLLSVGLWMHQKSSAGRWQDYLNNKLSAAMTRRSAWALFALSFVAVYREVFETVLFYSALAADENSSALAAGFITAVVLLAIIAWALLRTSARLPIGKFFSYTSVFVAILAVVLIGKGISALQEAGWIGATPLDFPRVELLGIYPTTQTLTAQALVALILVVGFGLNWFRARTTI</sequence>
<evidence type="ECO:0000256" key="7">
    <source>
        <dbReference type="ARBA" id="ARBA00023004"/>
    </source>
</evidence>
<feature type="transmembrane region" description="Helical" evidence="10">
    <location>
        <begin position="391"/>
        <end position="416"/>
    </location>
</feature>
<dbReference type="Pfam" id="PF13442">
    <property type="entry name" value="Cytochrome_CBB3"/>
    <property type="match status" value="1"/>
</dbReference>
<evidence type="ECO:0000313" key="13">
    <source>
        <dbReference type="EMBL" id="REH35850.1"/>
    </source>
</evidence>
<dbReference type="OrthoDB" id="8215804at2"/>
<comment type="caution">
    <text evidence="13">The sequence shown here is derived from an EMBL/GenBank/DDBJ whole genome shotgun (WGS) entry which is preliminary data.</text>
</comment>
<dbReference type="GO" id="GO:0046872">
    <property type="term" value="F:metal ion binding"/>
    <property type="evidence" value="ECO:0007669"/>
    <property type="project" value="UniProtKB-KW"/>
</dbReference>
<protein>
    <submittedName>
        <fullName evidence="13">High-affinity iron transporter</fullName>
    </submittedName>
</protein>
<evidence type="ECO:0000256" key="2">
    <source>
        <dbReference type="ARBA" id="ARBA00008333"/>
    </source>
</evidence>
<dbReference type="SUPFAM" id="SSF46626">
    <property type="entry name" value="Cytochrome c"/>
    <property type="match status" value="1"/>
</dbReference>
<organism evidence="13 14">
    <name type="scientific">Paraperlucidibaca baekdonensis</name>
    <dbReference type="NCBI Taxonomy" id="748120"/>
    <lineage>
        <taxon>Bacteria</taxon>
        <taxon>Pseudomonadati</taxon>
        <taxon>Pseudomonadota</taxon>
        <taxon>Gammaproteobacteria</taxon>
        <taxon>Moraxellales</taxon>
        <taxon>Moraxellaceae</taxon>
        <taxon>Paraperlucidibaca</taxon>
    </lineage>
</organism>
<evidence type="ECO:0000259" key="12">
    <source>
        <dbReference type="PROSITE" id="PS51007"/>
    </source>
</evidence>
<reference evidence="13 14" key="1">
    <citation type="submission" date="2018-08" db="EMBL/GenBank/DDBJ databases">
        <title>Genomic Encyclopedia of Type Strains, Phase IV (KMG-IV): sequencing the most valuable type-strain genomes for metagenomic binning, comparative biology and taxonomic classification.</title>
        <authorList>
            <person name="Goeker M."/>
        </authorList>
    </citation>
    <scope>NUCLEOTIDE SEQUENCE [LARGE SCALE GENOMIC DNA]</scope>
    <source>
        <strain evidence="13 14">DSM 26022</strain>
    </source>
</reference>
<feature type="transmembrane region" description="Helical" evidence="10">
    <location>
        <begin position="537"/>
        <end position="557"/>
    </location>
</feature>
<evidence type="ECO:0000256" key="6">
    <source>
        <dbReference type="ARBA" id="ARBA00022989"/>
    </source>
</evidence>
<keyword evidence="11" id="KW-0732">Signal</keyword>
<evidence type="ECO:0000256" key="11">
    <source>
        <dbReference type="SAM" id="SignalP"/>
    </source>
</evidence>
<feature type="transmembrane region" description="Helical" evidence="10">
    <location>
        <begin position="620"/>
        <end position="639"/>
    </location>
</feature>
<feature type="chain" id="PRO_5017814662" evidence="11">
    <location>
        <begin position="28"/>
        <end position="645"/>
    </location>
</feature>
<evidence type="ECO:0000256" key="9">
    <source>
        <dbReference type="PROSITE-ProRule" id="PRU00433"/>
    </source>
</evidence>
<evidence type="ECO:0000256" key="4">
    <source>
        <dbReference type="ARBA" id="ARBA00022692"/>
    </source>
</evidence>
<keyword evidence="7 9" id="KW-0408">Iron</keyword>
<dbReference type="PANTHER" id="PTHR31632:SF2">
    <property type="entry name" value="PLASMA MEMBRANE IRON PERMEASE"/>
    <property type="match status" value="1"/>
</dbReference>
<dbReference type="EMBL" id="QUNR01000006">
    <property type="protein sequence ID" value="REH35850.1"/>
    <property type="molecule type" value="Genomic_DNA"/>
</dbReference>
<dbReference type="Pfam" id="PF03239">
    <property type="entry name" value="FTR1"/>
    <property type="match status" value="1"/>
</dbReference>
<evidence type="ECO:0000256" key="8">
    <source>
        <dbReference type="ARBA" id="ARBA00023136"/>
    </source>
</evidence>
<keyword evidence="3 9" id="KW-0349">Heme</keyword>
<dbReference type="InterPro" id="IPR004923">
    <property type="entry name" value="FTR1/Fip1/EfeU"/>
</dbReference>
<evidence type="ECO:0000256" key="5">
    <source>
        <dbReference type="ARBA" id="ARBA00022723"/>
    </source>
</evidence>
<gene>
    <name evidence="13" type="ORF">DFR26_2179</name>
</gene>
<dbReference type="AlphaFoldDB" id="A0A3E0H1C8"/>
<comment type="subcellular location">
    <subcellularLocation>
        <location evidence="1">Membrane</location>
        <topology evidence="1">Multi-pass membrane protein</topology>
    </subcellularLocation>
</comment>
<feature type="signal peptide" evidence="11">
    <location>
        <begin position="1"/>
        <end position="27"/>
    </location>
</feature>
<proteinExistence type="inferred from homology"/>
<comment type="similarity">
    <text evidence="2">Belongs to the oxidase-dependent Fe transporter (OFeT) (TC 9.A.10.1) family.</text>
</comment>
<feature type="transmembrane region" description="Helical" evidence="10">
    <location>
        <begin position="500"/>
        <end position="517"/>
    </location>
</feature>
<dbReference type="InterPro" id="IPR036909">
    <property type="entry name" value="Cyt_c-like_dom_sf"/>
</dbReference>
<name>A0A3E0H1C8_9GAMM</name>
<keyword evidence="5 9" id="KW-0479">Metal-binding</keyword>
<dbReference type="PROSITE" id="PS51007">
    <property type="entry name" value="CYTC"/>
    <property type="match status" value="1"/>
</dbReference>
<evidence type="ECO:0000256" key="1">
    <source>
        <dbReference type="ARBA" id="ARBA00004141"/>
    </source>
</evidence>
<dbReference type="PANTHER" id="PTHR31632">
    <property type="entry name" value="IRON TRANSPORTER FTH1"/>
    <property type="match status" value="1"/>
</dbReference>
<dbReference type="GO" id="GO:0033573">
    <property type="term" value="C:high-affinity iron permease complex"/>
    <property type="evidence" value="ECO:0007669"/>
    <property type="project" value="InterPro"/>
</dbReference>
<evidence type="ECO:0000256" key="10">
    <source>
        <dbReference type="SAM" id="Phobius"/>
    </source>
</evidence>
<accession>A0A3E0H1C8</accession>
<evidence type="ECO:0000256" key="3">
    <source>
        <dbReference type="ARBA" id="ARBA00022617"/>
    </source>
</evidence>
<evidence type="ECO:0000313" key="14">
    <source>
        <dbReference type="Proteomes" id="UP000256774"/>
    </source>
</evidence>
<keyword evidence="8 10" id="KW-0472">Membrane</keyword>
<dbReference type="Gene3D" id="1.10.760.10">
    <property type="entry name" value="Cytochrome c-like domain"/>
    <property type="match status" value="1"/>
</dbReference>
<dbReference type="RefSeq" id="WP_116209016.1">
    <property type="nucleotide sequence ID" value="NZ_QUNR01000006.1"/>
</dbReference>
<dbReference type="GO" id="GO:0009055">
    <property type="term" value="F:electron transfer activity"/>
    <property type="evidence" value="ECO:0007669"/>
    <property type="project" value="InterPro"/>
</dbReference>